<dbReference type="Proteomes" id="UP001235343">
    <property type="component" value="Unassembled WGS sequence"/>
</dbReference>
<proteinExistence type="predicted"/>
<dbReference type="RefSeq" id="WP_285933419.1">
    <property type="nucleotide sequence ID" value="NZ_JASTZU010000057.1"/>
</dbReference>
<dbReference type="EMBL" id="JASTZU010000057">
    <property type="protein sequence ID" value="MDL4842136.1"/>
    <property type="molecule type" value="Genomic_DNA"/>
</dbReference>
<evidence type="ECO:0000313" key="2">
    <source>
        <dbReference type="Proteomes" id="UP001235343"/>
    </source>
</evidence>
<reference evidence="1 2" key="1">
    <citation type="submission" date="2023-06" db="EMBL/GenBank/DDBJ databases">
        <title>Aquibacillus rhizosphaerae LR5S19.</title>
        <authorList>
            <person name="Sun J.-Q."/>
        </authorList>
    </citation>
    <scope>NUCLEOTIDE SEQUENCE [LARGE SCALE GENOMIC DNA]</scope>
    <source>
        <strain evidence="1 2">LR5S19</strain>
    </source>
</reference>
<sequence>MNKNKENKRYSKIFIQQVVDATGEIDVLQGEVGAQIGGDSVFGLPVYLSLAKAGGTAYQLKGKTQIDRQTPYVGAVFGGVGVEVKVAMGNAKAYAGFDKNSVGVAAKASLIEGEVSPIIGIPFTDTDIKFTFGASGGSVGGEARIGKETILDLRFIIGVKLGVTIE</sequence>
<name>A0ABT7LC44_9BACI</name>
<organism evidence="1 2">
    <name type="scientific">Aquibacillus rhizosphaerae</name>
    <dbReference type="NCBI Taxonomy" id="3051431"/>
    <lineage>
        <taxon>Bacteria</taxon>
        <taxon>Bacillati</taxon>
        <taxon>Bacillota</taxon>
        <taxon>Bacilli</taxon>
        <taxon>Bacillales</taxon>
        <taxon>Bacillaceae</taxon>
        <taxon>Aquibacillus</taxon>
    </lineage>
</organism>
<accession>A0ABT7LC44</accession>
<protein>
    <submittedName>
        <fullName evidence="1">Uncharacterized protein</fullName>
    </submittedName>
</protein>
<gene>
    <name evidence="1" type="ORF">QQS35_16990</name>
</gene>
<comment type="caution">
    <text evidence="1">The sequence shown here is derived from an EMBL/GenBank/DDBJ whole genome shotgun (WGS) entry which is preliminary data.</text>
</comment>
<keyword evidence="2" id="KW-1185">Reference proteome</keyword>
<evidence type="ECO:0000313" key="1">
    <source>
        <dbReference type="EMBL" id="MDL4842136.1"/>
    </source>
</evidence>